<dbReference type="CDD" id="cd07377">
    <property type="entry name" value="WHTH_GntR"/>
    <property type="match status" value="1"/>
</dbReference>
<dbReference type="PANTHER" id="PTHR43537">
    <property type="entry name" value="TRANSCRIPTIONAL REGULATOR, GNTR FAMILY"/>
    <property type="match status" value="1"/>
</dbReference>
<comment type="caution">
    <text evidence="6">The sequence shown here is derived from an EMBL/GenBank/DDBJ whole genome shotgun (WGS) entry which is preliminary data.</text>
</comment>
<evidence type="ECO:0000256" key="3">
    <source>
        <dbReference type="ARBA" id="ARBA00023163"/>
    </source>
</evidence>
<dbReference type="PROSITE" id="PS50949">
    <property type="entry name" value="HTH_GNTR"/>
    <property type="match status" value="1"/>
</dbReference>
<gene>
    <name evidence="6" type="ORF">N5A92_00350</name>
</gene>
<dbReference type="InterPro" id="IPR036388">
    <property type="entry name" value="WH-like_DNA-bd_sf"/>
</dbReference>
<evidence type="ECO:0000313" key="6">
    <source>
        <dbReference type="EMBL" id="MCT7373497.1"/>
    </source>
</evidence>
<dbReference type="SUPFAM" id="SSF46785">
    <property type="entry name" value="Winged helix' DNA-binding domain"/>
    <property type="match status" value="1"/>
</dbReference>
<dbReference type="SMART" id="SM00895">
    <property type="entry name" value="FCD"/>
    <property type="match status" value="1"/>
</dbReference>
<dbReference type="InterPro" id="IPR000524">
    <property type="entry name" value="Tscrpt_reg_HTH_GntR"/>
</dbReference>
<dbReference type="Gene3D" id="1.10.10.10">
    <property type="entry name" value="Winged helix-like DNA-binding domain superfamily/Winged helix DNA-binding domain"/>
    <property type="match status" value="1"/>
</dbReference>
<protein>
    <submittedName>
        <fullName evidence="6">FadR family transcriptional regulator</fullName>
    </submittedName>
</protein>
<keyword evidence="2" id="KW-0238">DNA-binding</keyword>
<dbReference type="Pfam" id="PF07729">
    <property type="entry name" value="FCD"/>
    <property type="match status" value="1"/>
</dbReference>
<dbReference type="SUPFAM" id="SSF48008">
    <property type="entry name" value="GntR ligand-binding domain-like"/>
    <property type="match status" value="1"/>
</dbReference>
<dbReference type="Proteomes" id="UP001320831">
    <property type="component" value="Unassembled WGS sequence"/>
</dbReference>
<dbReference type="SMART" id="SM00345">
    <property type="entry name" value="HTH_GNTR"/>
    <property type="match status" value="1"/>
</dbReference>
<dbReference type="InterPro" id="IPR011711">
    <property type="entry name" value="GntR_C"/>
</dbReference>
<dbReference type="PANTHER" id="PTHR43537:SF47">
    <property type="entry name" value="REGULATORY PROTEIN GNTR HTH"/>
    <property type="match status" value="1"/>
</dbReference>
<sequence length="251" mass="27826">MADDALRHPRGARPGEKREGRVSLVGMVSDDLRRRIVEGELAIGDKLPSEAELTQQYSVSRTVVREAIAALRYDNMVEARQGAGVFVRNNRPAGGSPFPQPDMARISSIIEILELRAAVEMEAAALAAARRSPAQEEAIMERYDDIDALIAEGQPTRNADMAFHLAIADATNNPRFREFLELLGISAIPRAMLQPDADAATPKDYLLKIQEEHKRIAEAISLRDEEAARQAVRVHLIGSQQRYRARLRPEG</sequence>
<keyword evidence="1" id="KW-0805">Transcription regulation</keyword>
<feature type="region of interest" description="Disordered" evidence="4">
    <location>
        <begin position="1"/>
        <end position="20"/>
    </location>
</feature>
<reference evidence="6 7" key="1">
    <citation type="submission" date="2022-09" db="EMBL/GenBank/DDBJ databases">
        <title>Chelativorans salina sp. nov., a novel slightly halophilic bacterium isolated from a saline lake sediment enrichment.</title>
        <authorList>
            <person name="Gao L."/>
            <person name="Fang B.-Z."/>
            <person name="Li W.-J."/>
        </authorList>
    </citation>
    <scope>NUCLEOTIDE SEQUENCE [LARGE SCALE GENOMIC DNA]</scope>
    <source>
        <strain evidence="6 7">EGI FJ00035</strain>
    </source>
</reference>
<proteinExistence type="predicted"/>
<dbReference type="Pfam" id="PF00392">
    <property type="entry name" value="GntR"/>
    <property type="match status" value="1"/>
</dbReference>
<keyword evidence="3" id="KW-0804">Transcription</keyword>
<evidence type="ECO:0000256" key="1">
    <source>
        <dbReference type="ARBA" id="ARBA00023015"/>
    </source>
</evidence>
<dbReference type="RefSeq" id="WP_260899819.1">
    <property type="nucleotide sequence ID" value="NZ_JAOCZP010000001.1"/>
</dbReference>
<evidence type="ECO:0000313" key="7">
    <source>
        <dbReference type="Proteomes" id="UP001320831"/>
    </source>
</evidence>
<dbReference type="InterPro" id="IPR036390">
    <property type="entry name" value="WH_DNA-bd_sf"/>
</dbReference>
<evidence type="ECO:0000256" key="2">
    <source>
        <dbReference type="ARBA" id="ARBA00023125"/>
    </source>
</evidence>
<feature type="domain" description="HTH gntR-type" evidence="5">
    <location>
        <begin position="22"/>
        <end position="90"/>
    </location>
</feature>
<accession>A0ABT2LI78</accession>
<keyword evidence="7" id="KW-1185">Reference proteome</keyword>
<evidence type="ECO:0000256" key="4">
    <source>
        <dbReference type="SAM" id="MobiDB-lite"/>
    </source>
</evidence>
<organism evidence="6 7">
    <name type="scientific">Chelativorans salis</name>
    <dbReference type="NCBI Taxonomy" id="2978478"/>
    <lineage>
        <taxon>Bacteria</taxon>
        <taxon>Pseudomonadati</taxon>
        <taxon>Pseudomonadota</taxon>
        <taxon>Alphaproteobacteria</taxon>
        <taxon>Hyphomicrobiales</taxon>
        <taxon>Phyllobacteriaceae</taxon>
        <taxon>Chelativorans</taxon>
    </lineage>
</organism>
<name>A0ABT2LI78_9HYPH</name>
<evidence type="ECO:0000259" key="5">
    <source>
        <dbReference type="PROSITE" id="PS50949"/>
    </source>
</evidence>
<dbReference type="PRINTS" id="PR00035">
    <property type="entry name" value="HTHGNTR"/>
</dbReference>
<dbReference type="Gene3D" id="1.20.120.530">
    <property type="entry name" value="GntR ligand-binding domain-like"/>
    <property type="match status" value="1"/>
</dbReference>
<dbReference type="EMBL" id="JAOCZP010000001">
    <property type="protein sequence ID" value="MCT7373497.1"/>
    <property type="molecule type" value="Genomic_DNA"/>
</dbReference>
<dbReference type="InterPro" id="IPR008920">
    <property type="entry name" value="TF_FadR/GntR_C"/>
</dbReference>